<evidence type="ECO:0000313" key="2">
    <source>
        <dbReference type="EMBL" id="VVB09270.1"/>
    </source>
</evidence>
<keyword evidence="1" id="KW-0472">Membrane</keyword>
<evidence type="ECO:0000313" key="3">
    <source>
        <dbReference type="Proteomes" id="UP000489600"/>
    </source>
</evidence>
<gene>
    <name evidence="2" type="ORF">ANE_LOCUS19714</name>
</gene>
<name>A0A565C6L7_9BRAS</name>
<dbReference type="Proteomes" id="UP000489600">
    <property type="component" value="Unassembled WGS sequence"/>
</dbReference>
<organism evidence="2 3">
    <name type="scientific">Arabis nemorensis</name>
    <dbReference type="NCBI Taxonomy" id="586526"/>
    <lineage>
        <taxon>Eukaryota</taxon>
        <taxon>Viridiplantae</taxon>
        <taxon>Streptophyta</taxon>
        <taxon>Embryophyta</taxon>
        <taxon>Tracheophyta</taxon>
        <taxon>Spermatophyta</taxon>
        <taxon>Magnoliopsida</taxon>
        <taxon>eudicotyledons</taxon>
        <taxon>Gunneridae</taxon>
        <taxon>Pentapetalae</taxon>
        <taxon>rosids</taxon>
        <taxon>malvids</taxon>
        <taxon>Brassicales</taxon>
        <taxon>Brassicaceae</taxon>
        <taxon>Arabideae</taxon>
        <taxon>Arabis</taxon>
    </lineage>
</organism>
<accession>A0A565C6L7</accession>
<feature type="transmembrane region" description="Helical" evidence="1">
    <location>
        <begin position="99"/>
        <end position="124"/>
    </location>
</feature>
<sequence>MSSDSTYCRVSPLHDESELLLSITSSTLRHQSITSSKSTSWDLVVIHLVMPSSLPRRRIDQVSHSRCVTFTEFASRCIDQTLLHRHIDKFCLIVASIKLYLVVALAKLCLVIASIKLCLVVALMKFRHVIASLSLTSPCCHRITSSPSHHLLADVTFRSSSTLPRCHRITSWPSDHLIAVATPRCRCHLLIELNFTLLPSRHLVAVA</sequence>
<dbReference type="EMBL" id="CABITT030000006">
    <property type="protein sequence ID" value="VVB09270.1"/>
    <property type="molecule type" value="Genomic_DNA"/>
</dbReference>
<comment type="caution">
    <text evidence="2">The sequence shown here is derived from an EMBL/GenBank/DDBJ whole genome shotgun (WGS) entry which is preliminary data.</text>
</comment>
<evidence type="ECO:0000256" key="1">
    <source>
        <dbReference type="SAM" id="Phobius"/>
    </source>
</evidence>
<keyword evidence="3" id="KW-1185">Reference proteome</keyword>
<keyword evidence="1" id="KW-0812">Transmembrane</keyword>
<protein>
    <submittedName>
        <fullName evidence="2">Uncharacterized protein</fullName>
    </submittedName>
</protein>
<keyword evidence="1" id="KW-1133">Transmembrane helix</keyword>
<dbReference type="AlphaFoldDB" id="A0A565C6L7"/>
<proteinExistence type="predicted"/>
<reference evidence="2" key="1">
    <citation type="submission" date="2019-07" db="EMBL/GenBank/DDBJ databases">
        <authorList>
            <person name="Dittberner H."/>
        </authorList>
    </citation>
    <scope>NUCLEOTIDE SEQUENCE [LARGE SCALE GENOMIC DNA]</scope>
</reference>